<dbReference type="Proteomes" id="UP000308891">
    <property type="component" value="Unassembled WGS sequence"/>
</dbReference>
<evidence type="ECO:0000259" key="1">
    <source>
        <dbReference type="PROSITE" id="PS50113"/>
    </source>
</evidence>
<dbReference type="CDD" id="cd01949">
    <property type="entry name" value="GGDEF"/>
    <property type="match status" value="1"/>
</dbReference>
<feature type="domain" description="GGDEF" evidence="3">
    <location>
        <begin position="189"/>
        <end position="327"/>
    </location>
</feature>
<dbReference type="NCBIfam" id="TIGR00229">
    <property type="entry name" value="sensory_box"/>
    <property type="match status" value="1"/>
</dbReference>
<dbReference type="Pfam" id="PF00990">
    <property type="entry name" value="GGDEF"/>
    <property type="match status" value="1"/>
</dbReference>
<dbReference type="InterPro" id="IPR000700">
    <property type="entry name" value="PAS-assoc_C"/>
</dbReference>
<gene>
    <name evidence="4" type="ORF">E5K04_06690</name>
</gene>
<dbReference type="PROSITE" id="PS50883">
    <property type="entry name" value="EAL"/>
    <property type="match status" value="1"/>
</dbReference>
<dbReference type="EMBL" id="STGJ01000006">
    <property type="protein sequence ID" value="TIC83701.1"/>
    <property type="molecule type" value="Genomic_DNA"/>
</dbReference>
<dbReference type="InterPro" id="IPR035919">
    <property type="entry name" value="EAL_sf"/>
</dbReference>
<dbReference type="InterPro" id="IPR029787">
    <property type="entry name" value="Nucleotide_cyclase"/>
</dbReference>
<evidence type="ECO:0000259" key="3">
    <source>
        <dbReference type="PROSITE" id="PS50887"/>
    </source>
</evidence>
<evidence type="ECO:0000313" key="4">
    <source>
        <dbReference type="EMBL" id="TIC83701.1"/>
    </source>
</evidence>
<accession>A0A4T0UXV8</accession>
<dbReference type="Gene3D" id="2.10.70.100">
    <property type="match status" value="1"/>
</dbReference>
<dbReference type="PANTHER" id="PTHR44757:SF2">
    <property type="entry name" value="BIOFILM ARCHITECTURE MAINTENANCE PROTEIN MBAA"/>
    <property type="match status" value="1"/>
</dbReference>
<dbReference type="Gene3D" id="3.20.20.450">
    <property type="entry name" value="EAL domain"/>
    <property type="match status" value="1"/>
</dbReference>
<feature type="domain" description="PAC" evidence="1">
    <location>
        <begin position="104"/>
        <end position="157"/>
    </location>
</feature>
<dbReference type="PANTHER" id="PTHR44757">
    <property type="entry name" value="DIGUANYLATE CYCLASE DGCP"/>
    <property type="match status" value="1"/>
</dbReference>
<dbReference type="SMART" id="SM00086">
    <property type="entry name" value="PAC"/>
    <property type="match status" value="1"/>
</dbReference>
<dbReference type="InterPro" id="IPR000160">
    <property type="entry name" value="GGDEF_dom"/>
</dbReference>
<dbReference type="SUPFAM" id="SSF55785">
    <property type="entry name" value="PYP-like sensor domain (PAS domain)"/>
    <property type="match status" value="1"/>
</dbReference>
<dbReference type="InterPro" id="IPR013655">
    <property type="entry name" value="PAS_fold_3"/>
</dbReference>
<dbReference type="InterPro" id="IPR035965">
    <property type="entry name" value="PAS-like_dom_sf"/>
</dbReference>
<comment type="caution">
    <text evidence="4">The sequence shown here is derived from an EMBL/GenBank/DDBJ whole genome shotgun (WGS) entry which is preliminary data.</text>
</comment>
<feature type="domain" description="EAL" evidence="2">
    <location>
        <begin position="336"/>
        <end position="581"/>
    </location>
</feature>
<dbReference type="NCBIfam" id="TIGR00254">
    <property type="entry name" value="GGDEF"/>
    <property type="match status" value="1"/>
</dbReference>
<dbReference type="SUPFAM" id="SSF55073">
    <property type="entry name" value="Nucleotide cyclase"/>
    <property type="match status" value="1"/>
</dbReference>
<dbReference type="Gene3D" id="3.30.450.20">
    <property type="entry name" value="PAS domain"/>
    <property type="match status" value="1"/>
</dbReference>
<organism evidence="4 5">
    <name type="scientific">Crenobacter intestini</name>
    <dbReference type="NCBI Taxonomy" id="2563443"/>
    <lineage>
        <taxon>Bacteria</taxon>
        <taxon>Pseudomonadati</taxon>
        <taxon>Pseudomonadota</taxon>
        <taxon>Betaproteobacteria</taxon>
        <taxon>Neisseriales</taxon>
        <taxon>Neisseriaceae</taxon>
        <taxon>Crenobacter</taxon>
    </lineage>
</organism>
<evidence type="ECO:0000313" key="5">
    <source>
        <dbReference type="Proteomes" id="UP000308891"/>
    </source>
</evidence>
<dbReference type="Pfam" id="PF08447">
    <property type="entry name" value="PAS_3"/>
    <property type="match status" value="1"/>
</dbReference>
<dbReference type="AlphaFoldDB" id="A0A4T0UXV8"/>
<protein>
    <submittedName>
        <fullName evidence="4">EAL domain-containing protein</fullName>
    </submittedName>
</protein>
<name>A0A4T0UXV8_9NEIS</name>
<dbReference type="InterPro" id="IPR043128">
    <property type="entry name" value="Rev_trsase/Diguanyl_cyclase"/>
</dbReference>
<evidence type="ECO:0000259" key="2">
    <source>
        <dbReference type="PROSITE" id="PS50883"/>
    </source>
</evidence>
<dbReference type="InterPro" id="IPR001633">
    <property type="entry name" value="EAL_dom"/>
</dbReference>
<reference evidence="4 5" key="1">
    <citation type="submission" date="2019-04" db="EMBL/GenBank/DDBJ databases">
        <title>Crenobacter sp. nov.</title>
        <authorList>
            <person name="Shi S."/>
        </authorList>
    </citation>
    <scope>NUCLEOTIDE SEQUENCE [LARGE SCALE GENOMIC DNA]</scope>
    <source>
        <strain evidence="4 5">GY 70310</strain>
    </source>
</reference>
<dbReference type="PROSITE" id="PS50887">
    <property type="entry name" value="GGDEF"/>
    <property type="match status" value="1"/>
</dbReference>
<dbReference type="CDD" id="cd01948">
    <property type="entry name" value="EAL"/>
    <property type="match status" value="1"/>
</dbReference>
<dbReference type="SMART" id="SM00052">
    <property type="entry name" value="EAL"/>
    <property type="match status" value="1"/>
</dbReference>
<dbReference type="PROSITE" id="PS50113">
    <property type="entry name" value="PAC"/>
    <property type="match status" value="1"/>
</dbReference>
<dbReference type="InterPro" id="IPR000014">
    <property type="entry name" value="PAS"/>
</dbReference>
<sequence length="581" mass="63701">MRRTLPGARVSGARVLPGTGVPLGRLRARLSACLRVQQAAGVGGWEVDLERRRVRADAQCWRMFGYAAYAFELDADDALARVHPEDIGLLGAEAAEQLRLSGRFETEFRVRHRDGQWLWLVARGSVGARAADGTPVLLVGALADITERKRSEQRASRLAYYDALTGLPNRRLLLDRLALAQAGFQRNRRLGALIYIDLDYFKQLNDTLGHDAGDQVLCETGRRLIDCVRTADTVARIGGDEFVVMVEALAPDAHGAGLQAEAVARKILAGLCRPFELSGHAHLLGGSLGVALFGGDETVPESLLQRADLAMYHAKRAGRHAIRFFDPQMQAEVEARARLAAALADAMEDGALQLHVQRQFDAAGKVTGAEALLRWQHPEHGWLRGREIMALVQESALASRLGRWVLEAACAELSRWQRDAVRRQWTLAVNLSEAQLYHPDYPGELAAVLARHEVPPARLQLEIGEPLLARRPEAVGERLCALAKVGVGLVLDDFGSGLTALFSLRHQPFVAFKVDCRVLFEAMDGESAPTLCRAFLSLAESMRVEMVARGVETAAQHALLSRAGCRRFQGELFAPVEPSRS</sequence>
<dbReference type="InterPro" id="IPR001610">
    <property type="entry name" value="PAC"/>
</dbReference>
<dbReference type="SUPFAM" id="SSF141868">
    <property type="entry name" value="EAL domain-like"/>
    <property type="match status" value="1"/>
</dbReference>
<dbReference type="InterPro" id="IPR052155">
    <property type="entry name" value="Biofilm_reg_signaling"/>
</dbReference>
<dbReference type="Pfam" id="PF00563">
    <property type="entry name" value="EAL"/>
    <property type="match status" value="1"/>
</dbReference>
<dbReference type="OrthoDB" id="9813903at2"/>
<keyword evidence="5" id="KW-1185">Reference proteome</keyword>
<dbReference type="Gene3D" id="3.30.70.270">
    <property type="match status" value="1"/>
</dbReference>
<dbReference type="CDD" id="cd00130">
    <property type="entry name" value="PAS"/>
    <property type="match status" value="1"/>
</dbReference>
<proteinExistence type="predicted"/>
<dbReference type="SMART" id="SM00267">
    <property type="entry name" value="GGDEF"/>
    <property type="match status" value="1"/>
</dbReference>